<proteinExistence type="predicted"/>
<dbReference type="InterPro" id="IPR013154">
    <property type="entry name" value="ADH-like_N"/>
</dbReference>
<sequence length="266" mass="28111">MNEIASRKILVEHFGGPDVLRTVRATLPAPAPGYARVKVLAAGVGLTDAMARSGDYLLQRRTPFTPGHELAGEVVDFTTADTPAPSWLRPGARVAAALTRMGGYAEYVTLPLWQLVPLPDGLDPHIAAAVPLDQNDREPGGVQAVFDHIGGPALRKGYRVLAPGGVLVSYAASGRPGRIVGDTLRAAARVTLLNLRQGRRTALAMVREIRADYARYRAALTELLALAHAGTTAPQITTAPLTEAAAVHTDLERRAPTGKAVLTTDG</sequence>
<dbReference type="EMBL" id="BHXC01000001">
    <property type="protein sequence ID" value="GCB87451.1"/>
    <property type="molecule type" value="Genomic_DNA"/>
</dbReference>
<dbReference type="SMART" id="SM00829">
    <property type="entry name" value="PKS_ER"/>
    <property type="match status" value="1"/>
</dbReference>
<dbReference type="Proteomes" id="UP000288351">
    <property type="component" value="Unassembled WGS sequence"/>
</dbReference>
<evidence type="ECO:0000313" key="5">
    <source>
        <dbReference type="Proteomes" id="UP000288351"/>
    </source>
</evidence>
<accession>A0A401QPX1</accession>
<dbReference type="GO" id="GO:0016651">
    <property type="term" value="F:oxidoreductase activity, acting on NAD(P)H"/>
    <property type="evidence" value="ECO:0007669"/>
    <property type="project" value="TreeGrafter"/>
</dbReference>
<keyword evidence="1" id="KW-0521">NADP</keyword>
<evidence type="ECO:0000313" key="4">
    <source>
        <dbReference type="EMBL" id="GCB87451.1"/>
    </source>
</evidence>
<dbReference type="PANTHER" id="PTHR48106">
    <property type="entry name" value="QUINONE OXIDOREDUCTASE PIG3-RELATED"/>
    <property type="match status" value="1"/>
</dbReference>
<reference evidence="4 5" key="1">
    <citation type="journal article" date="2019" name="Microbiol. Resour. Announc.">
        <title>Draft Genome Sequence of the Most Traditional epsilon-Poly-l-Lysine Producer, Streptomyces albulus NBRC14147.</title>
        <authorList>
            <person name="Yamanaka K."/>
            <person name="Hamano Y."/>
        </authorList>
    </citation>
    <scope>NUCLEOTIDE SEQUENCE [LARGE SCALE GENOMIC DNA]</scope>
    <source>
        <strain evidence="4 5">NBRC 14147</strain>
    </source>
</reference>
<dbReference type="Pfam" id="PF08240">
    <property type="entry name" value="ADH_N"/>
    <property type="match status" value="1"/>
</dbReference>
<dbReference type="Gene3D" id="3.40.50.720">
    <property type="entry name" value="NAD(P)-binding Rossmann-like Domain"/>
    <property type="match status" value="1"/>
</dbReference>
<dbReference type="InterPro" id="IPR020843">
    <property type="entry name" value="ER"/>
</dbReference>
<dbReference type="RefSeq" id="WP_016576506.1">
    <property type="nucleotide sequence ID" value="NZ_BHXC01000001.1"/>
</dbReference>
<feature type="domain" description="Enoyl reductase (ER)" evidence="3">
    <location>
        <begin position="15"/>
        <end position="262"/>
    </location>
</feature>
<keyword evidence="2" id="KW-0560">Oxidoreductase</keyword>
<comment type="caution">
    <text evidence="4">The sequence shown here is derived from an EMBL/GenBank/DDBJ whole genome shotgun (WGS) entry which is preliminary data.</text>
</comment>
<dbReference type="InterPro" id="IPR011032">
    <property type="entry name" value="GroES-like_sf"/>
</dbReference>
<evidence type="ECO:0000259" key="3">
    <source>
        <dbReference type="SMART" id="SM00829"/>
    </source>
</evidence>
<dbReference type="Pfam" id="PF13602">
    <property type="entry name" value="ADH_zinc_N_2"/>
    <property type="match status" value="1"/>
</dbReference>
<dbReference type="AlphaFoldDB" id="A0A401QPX1"/>
<gene>
    <name evidence="4" type="ORF">SALB_00102</name>
</gene>
<evidence type="ECO:0000256" key="2">
    <source>
        <dbReference type="ARBA" id="ARBA00023002"/>
    </source>
</evidence>
<name>A0A401QPX1_STRNR</name>
<dbReference type="SUPFAM" id="SSF50129">
    <property type="entry name" value="GroES-like"/>
    <property type="match status" value="1"/>
</dbReference>
<dbReference type="GO" id="GO:0070402">
    <property type="term" value="F:NADPH binding"/>
    <property type="evidence" value="ECO:0007669"/>
    <property type="project" value="TreeGrafter"/>
</dbReference>
<dbReference type="Gene3D" id="3.90.180.10">
    <property type="entry name" value="Medium-chain alcohol dehydrogenases, catalytic domain"/>
    <property type="match status" value="2"/>
</dbReference>
<organism evidence="4 5">
    <name type="scientific">Streptomyces noursei</name>
    <name type="common">Streptomyces albulus</name>
    <dbReference type="NCBI Taxonomy" id="1971"/>
    <lineage>
        <taxon>Bacteria</taxon>
        <taxon>Bacillati</taxon>
        <taxon>Actinomycetota</taxon>
        <taxon>Actinomycetes</taxon>
        <taxon>Kitasatosporales</taxon>
        <taxon>Streptomycetaceae</taxon>
        <taxon>Streptomyces</taxon>
    </lineage>
</organism>
<evidence type="ECO:0000256" key="1">
    <source>
        <dbReference type="ARBA" id="ARBA00022857"/>
    </source>
</evidence>
<protein>
    <submittedName>
        <fullName evidence="4">Oxidoreductase</fullName>
    </submittedName>
</protein>